<protein>
    <submittedName>
        <fullName evidence="1">Uncharacterized protein</fullName>
    </submittedName>
</protein>
<organism evidence="1 2">
    <name type="scientific">Mycoplasma wenyonii</name>
    <dbReference type="NCBI Taxonomy" id="65123"/>
    <lineage>
        <taxon>Bacteria</taxon>
        <taxon>Bacillati</taxon>
        <taxon>Mycoplasmatota</taxon>
        <taxon>Mollicutes</taxon>
        <taxon>Mycoplasmataceae</taxon>
        <taxon>Mycoplasma</taxon>
    </lineage>
</organism>
<keyword evidence="2" id="KW-1185">Reference proteome</keyword>
<dbReference type="RefSeq" id="WP_112665639.1">
    <property type="nucleotide sequence ID" value="NZ_QKVO01000011.1"/>
</dbReference>
<name>A0A328PMG7_9MOLU</name>
<dbReference type="EMBL" id="QKVO01000011">
    <property type="protein sequence ID" value="RAO94915.1"/>
    <property type="molecule type" value="Genomic_DNA"/>
</dbReference>
<reference evidence="2" key="1">
    <citation type="submission" date="2018-06" db="EMBL/GenBank/DDBJ databases">
        <authorList>
            <person name="Martinez Ocampo F."/>
            <person name="Quiroz Castaneda R.E."/>
            <person name="Rojas Lopez X."/>
        </authorList>
    </citation>
    <scope>NUCLEOTIDE SEQUENCE [LARGE SCALE GENOMIC DNA]</scope>
    <source>
        <strain evidence="2">INIFAP02</strain>
    </source>
</reference>
<comment type="caution">
    <text evidence="1">The sequence shown here is derived from an EMBL/GenBank/DDBJ whole genome shotgun (WGS) entry which is preliminary data.</text>
</comment>
<dbReference type="AlphaFoldDB" id="A0A328PMG7"/>
<accession>A0A328PMG7</accession>
<proteinExistence type="predicted"/>
<dbReference type="Proteomes" id="UP000249762">
    <property type="component" value="Unassembled WGS sequence"/>
</dbReference>
<evidence type="ECO:0000313" key="2">
    <source>
        <dbReference type="Proteomes" id="UP000249762"/>
    </source>
</evidence>
<evidence type="ECO:0000313" key="1">
    <source>
        <dbReference type="EMBL" id="RAO94915.1"/>
    </source>
</evidence>
<dbReference type="OrthoDB" id="397858at2"/>
<gene>
    <name evidence="1" type="ORF">DNK47_02480</name>
</gene>
<sequence>MFCPYSGLSDFHDNWEKLICTDIEHKFLLSTNWELIHQLLEEVRLLGKNIDVPERNENSLEIGYFQQWKSRLKQSLLTLLDSDFQELINKYIQKIFSNPNSKLNYKLIHPEEIRNKNKLYPTLSGARSIYSFLNRKLEILPLFSGTKESNKEVYFGWPLKKLENEEQHIYSSEWISQLEKDSPDLFDCPDFKEPEIPDSQISSKNKK</sequence>